<evidence type="ECO:0000259" key="2">
    <source>
        <dbReference type="PROSITE" id="PS50035"/>
    </source>
</evidence>
<dbReference type="InterPro" id="IPR001736">
    <property type="entry name" value="PLipase_D/transphosphatidylase"/>
</dbReference>
<feature type="domain" description="PLD phosphodiesterase" evidence="2">
    <location>
        <begin position="339"/>
        <end position="366"/>
    </location>
</feature>
<dbReference type="EMBL" id="AP025591">
    <property type="protein sequence ID" value="BDG05137.1"/>
    <property type="molecule type" value="Genomic_DNA"/>
</dbReference>
<reference evidence="4" key="1">
    <citation type="journal article" date="2022" name="Int. J. Syst. Evol. Microbiol.">
        <title>Anaeromyxobacter oryzae sp. nov., Anaeromyxobacter diazotrophicus sp. nov. and Anaeromyxobacter paludicola sp. nov., isolated from paddy soils.</title>
        <authorList>
            <person name="Itoh H."/>
            <person name="Xu Z."/>
            <person name="Mise K."/>
            <person name="Masuda Y."/>
            <person name="Ushijima N."/>
            <person name="Hayakawa C."/>
            <person name="Shiratori Y."/>
            <person name="Senoo K."/>
        </authorList>
    </citation>
    <scope>NUCLEOTIDE SEQUENCE [LARGE SCALE GENOMIC DNA]</scope>
    <source>
        <strain evidence="4">Red232</strain>
    </source>
</reference>
<dbReference type="Proteomes" id="UP001162891">
    <property type="component" value="Chromosome"/>
</dbReference>
<dbReference type="SUPFAM" id="SSF56024">
    <property type="entry name" value="Phospholipase D/nuclease"/>
    <property type="match status" value="2"/>
</dbReference>
<dbReference type="PANTHER" id="PTHR21248:SF22">
    <property type="entry name" value="PHOSPHOLIPASE D"/>
    <property type="match status" value="1"/>
</dbReference>
<dbReference type="InterPro" id="IPR025202">
    <property type="entry name" value="PLD-like_dom"/>
</dbReference>
<accession>A0ABM7X081</accession>
<feature type="domain" description="PLD phosphodiesterase" evidence="2">
    <location>
        <begin position="163"/>
        <end position="190"/>
    </location>
</feature>
<dbReference type="SMART" id="SM00155">
    <property type="entry name" value="PLDc"/>
    <property type="match status" value="2"/>
</dbReference>
<dbReference type="Gene3D" id="3.30.870.10">
    <property type="entry name" value="Endonuclease Chain A"/>
    <property type="match status" value="2"/>
</dbReference>
<name>A0ABM7X081_9BACT</name>
<proteinExistence type="predicted"/>
<dbReference type="CDD" id="cd09110">
    <property type="entry name" value="PLDc_CLS_1"/>
    <property type="match status" value="1"/>
</dbReference>
<dbReference type="Pfam" id="PF13091">
    <property type="entry name" value="PLDc_2"/>
    <property type="match status" value="2"/>
</dbReference>
<keyword evidence="4" id="KW-1185">Reference proteome</keyword>
<protein>
    <submittedName>
        <fullName evidence="3">Cardiolipin synthase B</fullName>
    </submittedName>
</protein>
<sequence>MRSLPSVIRSFASGIAVGAALGTLARRWWDRRTRSGALGSLRMGLTEGLDQVGLALMQATGVSLVDANRLAWRDNGEVFDAMEEAIGAARHSIHFDVYIWKPGKAGTRLAELVCRRAREGLAVRVLVDPMGSTGFDEELSRPLRDAGCEVRYFRDPKKRPFTLTGRNHRKLVVVDGRVGFTGGFGIAPEWSGDGLSPDGWRDANAEVEGPVVRQMQAAFAAHWLETGGALLPRAEFERARPAGGARAAYVTSMDVVGLSHARWVTHIALMAARRRAWIANAYFVPPPELLGALLLLPRHGVDVRLLLPGPHQDHRTITFLQRRLYPRLERGGMSVYEYQPSMMHAKTMLVDDRLVVVGSINLDYLSMEWLEEGCLVVDDRTFAAELERRWHADLAHSRQVAGGRARSEPRAVGATTRPSPREREAPRPPGWVADRG</sequence>
<evidence type="ECO:0000313" key="3">
    <source>
        <dbReference type="EMBL" id="BDG05137.1"/>
    </source>
</evidence>
<gene>
    <name evidence="3" type="primary">cls</name>
    <name evidence="3" type="ORF">AMOR_41330</name>
</gene>
<dbReference type="PANTHER" id="PTHR21248">
    <property type="entry name" value="CARDIOLIPIN SYNTHASE"/>
    <property type="match status" value="1"/>
</dbReference>
<evidence type="ECO:0000256" key="1">
    <source>
        <dbReference type="SAM" id="MobiDB-lite"/>
    </source>
</evidence>
<feature type="region of interest" description="Disordered" evidence="1">
    <location>
        <begin position="397"/>
        <end position="436"/>
    </location>
</feature>
<dbReference type="PROSITE" id="PS50035">
    <property type="entry name" value="PLD"/>
    <property type="match status" value="2"/>
</dbReference>
<evidence type="ECO:0000313" key="4">
    <source>
        <dbReference type="Proteomes" id="UP001162891"/>
    </source>
</evidence>
<organism evidence="3 4">
    <name type="scientific">Anaeromyxobacter oryzae</name>
    <dbReference type="NCBI Taxonomy" id="2918170"/>
    <lineage>
        <taxon>Bacteria</taxon>
        <taxon>Pseudomonadati</taxon>
        <taxon>Myxococcota</taxon>
        <taxon>Myxococcia</taxon>
        <taxon>Myxococcales</taxon>
        <taxon>Cystobacterineae</taxon>
        <taxon>Anaeromyxobacteraceae</taxon>
        <taxon>Anaeromyxobacter</taxon>
    </lineage>
</organism>